<evidence type="ECO:0000256" key="7">
    <source>
        <dbReference type="ARBA" id="ARBA00023033"/>
    </source>
</evidence>
<dbReference type="KEGG" id="ocg:OCA5_c18290"/>
<feature type="domain" description="FAD-binding" evidence="8">
    <location>
        <begin position="31"/>
        <end position="362"/>
    </location>
</feature>
<reference evidence="9 10" key="1">
    <citation type="journal article" date="2011" name="J. Bacteriol.">
        <title>Complete genome sequences of the chemolithoautotrophic Oligotropha carboxidovorans strains OM4 and OM5.</title>
        <authorList>
            <person name="Volland S."/>
            <person name="Rachinger M."/>
            <person name="Strittmatter A."/>
            <person name="Daniel R."/>
            <person name="Gottschalk G."/>
            <person name="Meyer O."/>
        </authorList>
    </citation>
    <scope>NUCLEOTIDE SEQUENCE [LARGE SCALE GENOMIC DNA]</scope>
    <source>
        <strain evidence="10">ATCC 49405 / DSM 1227 / KCTC 32145 / OM5</strain>
    </source>
</reference>
<dbReference type="PANTHER" id="PTHR43876:SF7">
    <property type="entry name" value="UBIQUINONE BIOSYNTHESIS MONOOXYGENASE COQ6, MITOCHONDRIAL"/>
    <property type="match status" value="1"/>
</dbReference>
<dbReference type="SUPFAM" id="SSF51905">
    <property type="entry name" value="FAD/NAD(P)-binding domain"/>
    <property type="match status" value="1"/>
</dbReference>
<sequence length="419" mass="44960">MVIPIQGSSRIDPYGKSCYRTNMSASGSSDVTAAIIGGGPVGLAAAIGLAQNGAPTALVARKVAYADNRTTALLGGSVDFLIQLGVWRHCEDKAAALQVMRLIDDTGRLVRAPEVRLSAEEIGEEAFGYNIKNRMLVEALEARAAELPNLIRHDDDARAIRDEGTSVIVETASGTQFGAAIVGGADGRNSLTRQSAGITLRTRTLNQAAVTFNTAHTRPHHNISTEFHTPHGPRVFVPLPGDHSSVVWVTTPDEAATLKSLSDEELGLRAERQAHSILGKMRAEGERHVFPLTMQSPSQLTAGRVALLGEAAHVFPPIGAQGLNLGLRDAADFVRIVSSAYEVEGDASSNQVMAQYAQARRADIFSRSAVIDFANRSLLSDFLPTQALRAAGLHLLNIANPVRRFAMREGLAPWWRRQA</sequence>
<evidence type="ECO:0000313" key="9">
    <source>
        <dbReference type="EMBL" id="AEI06542.1"/>
    </source>
</evidence>
<dbReference type="UniPathway" id="UPA00232"/>
<dbReference type="NCBIfam" id="NF005691">
    <property type="entry name" value="PRK07494.1"/>
    <property type="match status" value="1"/>
</dbReference>
<evidence type="ECO:0000256" key="3">
    <source>
        <dbReference type="ARBA" id="ARBA00005349"/>
    </source>
</evidence>
<dbReference type="Pfam" id="PF01494">
    <property type="entry name" value="FAD_binding_3"/>
    <property type="match status" value="1"/>
</dbReference>
<proteinExistence type="inferred from homology"/>
<gene>
    <name evidence="9" type="ordered locus">OCA5_c18290</name>
</gene>
<dbReference type="NCBIfam" id="TIGR01988">
    <property type="entry name" value="Ubi-OHases"/>
    <property type="match status" value="1"/>
</dbReference>
<dbReference type="InterPro" id="IPR036188">
    <property type="entry name" value="FAD/NAD-bd_sf"/>
</dbReference>
<dbReference type="HOGENOM" id="CLU_009665_8_1_5"/>
<dbReference type="STRING" id="504832.OCA5_c18290"/>
<evidence type="ECO:0000256" key="2">
    <source>
        <dbReference type="ARBA" id="ARBA00004749"/>
    </source>
</evidence>
<dbReference type="PRINTS" id="PR00420">
    <property type="entry name" value="RNGMNOXGNASE"/>
</dbReference>
<comment type="pathway">
    <text evidence="2">Cofactor biosynthesis; ubiquinone biosynthesis.</text>
</comment>
<dbReference type="GO" id="GO:0016705">
    <property type="term" value="F:oxidoreductase activity, acting on paired donors, with incorporation or reduction of molecular oxygen"/>
    <property type="evidence" value="ECO:0007669"/>
    <property type="project" value="InterPro"/>
</dbReference>
<evidence type="ECO:0000313" key="10">
    <source>
        <dbReference type="Proteomes" id="UP000007730"/>
    </source>
</evidence>
<dbReference type="GO" id="GO:0071949">
    <property type="term" value="F:FAD binding"/>
    <property type="evidence" value="ECO:0007669"/>
    <property type="project" value="InterPro"/>
</dbReference>
<comment type="similarity">
    <text evidence="3">Belongs to the UbiH/COQ6 family.</text>
</comment>
<dbReference type="OrthoDB" id="9796623at2"/>
<keyword evidence="7 9" id="KW-0503">Monooxygenase</keyword>
<accession>F8BTP2</accession>
<dbReference type="Gene3D" id="3.50.50.60">
    <property type="entry name" value="FAD/NAD(P)-binding domain"/>
    <property type="match status" value="2"/>
</dbReference>
<organism evidence="9 10">
    <name type="scientific">Afipia carboxidovorans (strain ATCC 49405 / DSM 1227 / KCTC 32145 / OM5)</name>
    <name type="common">Oligotropha carboxidovorans</name>
    <dbReference type="NCBI Taxonomy" id="504832"/>
    <lineage>
        <taxon>Bacteria</taxon>
        <taxon>Pseudomonadati</taxon>
        <taxon>Pseudomonadota</taxon>
        <taxon>Alphaproteobacteria</taxon>
        <taxon>Hyphomicrobiales</taxon>
        <taxon>Nitrobacteraceae</taxon>
        <taxon>Afipia</taxon>
    </lineage>
</organism>
<evidence type="ECO:0000259" key="8">
    <source>
        <dbReference type="Pfam" id="PF01494"/>
    </source>
</evidence>
<evidence type="ECO:0000256" key="1">
    <source>
        <dbReference type="ARBA" id="ARBA00001974"/>
    </source>
</evidence>
<evidence type="ECO:0000256" key="5">
    <source>
        <dbReference type="ARBA" id="ARBA00022827"/>
    </source>
</evidence>
<keyword evidence="5" id="KW-0274">FAD</keyword>
<keyword evidence="6" id="KW-0560">Oxidoreductase</keyword>
<dbReference type="EMBL" id="CP002826">
    <property type="protein sequence ID" value="AEI06542.1"/>
    <property type="molecule type" value="Genomic_DNA"/>
</dbReference>
<dbReference type="GO" id="GO:0006744">
    <property type="term" value="P:ubiquinone biosynthetic process"/>
    <property type="evidence" value="ECO:0007669"/>
    <property type="project" value="UniProtKB-UniPathway"/>
</dbReference>
<dbReference type="InterPro" id="IPR002938">
    <property type="entry name" value="FAD-bd"/>
</dbReference>
<evidence type="ECO:0000256" key="6">
    <source>
        <dbReference type="ARBA" id="ARBA00023002"/>
    </source>
</evidence>
<dbReference type="InterPro" id="IPR051205">
    <property type="entry name" value="UbiH/COQ6_monooxygenase"/>
</dbReference>
<dbReference type="Proteomes" id="UP000007730">
    <property type="component" value="Chromosome"/>
</dbReference>
<keyword evidence="4" id="KW-0285">Flavoprotein</keyword>
<keyword evidence="10" id="KW-1185">Reference proteome</keyword>
<dbReference type="InterPro" id="IPR010971">
    <property type="entry name" value="UbiH/COQ6"/>
</dbReference>
<evidence type="ECO:0000256" key="4">
    <source>
        <dbReference type="ARBA" id="ARBA00022630"/>
    </source>
</evidence>
<dbReference type="GO" id="GO:0004497">
    <property type="term" value="F:monooxygenase activity"/>
    <property type="evidence" value="ECO:0007669"/>
    <property type="project" value="UniProtKB-KW"/>
</dbReference>
<dbReference type="PANTHER" id="PTHR43876">
    <property type="entry name" value="UBIQUINONE BIOSYNTHESIS MONOOXYGENASE COQ6, MITOCHONDRIAL"/>
    <property type="match status" value="1"/>
</dbReference>
<name>F8BTP2_AFIC5</name>
<dbReference type="eggNOG" id="COG0654">
    <property type="taxonomic scope" value="Bacteria"/>
</dbReference>
<dbReference type="AlphaFoldDB" id="F8BTP2"/>
<dbReference type="PATRIC" id="fig|504832.7.peg.1952"/>
<protein>
    <submittedName>
        <fullName evidence="9">FAD-dependent monooxygenase</fullName>
    </submittedName>
</protein>
<comment type="cofactor">
    <cofactor evidence="1">
        <name>FAD</name>
        <dbReference type="ChEBI" id="CHEBI:57692"/>
    </cofactor>
</comment>